<dbReference type="PANTHER" id="PTHR10291:SF0">
    <property type="entry name" value="DEHYDRODOLICHYL DIPHOSPHATE SYNTHASE 2"/>
    <property type="match status" value="1"/>
</dbReference>
<reference evidence="5" key="2">
    <citation type="submission" date="2020-11" db="EMBL/GenBank/DDBJ databases">
        <authorList>
            <person name="Cecchin M."/>
            <person name="Marcolungo L."/>
            <person name="Rossato M."/>
            <person name="Girolomoni L."/>
            <person name="Cosentino E."/>
            <person name="Cuine S."/>
            <person name="Li-Beisson Y."/>
            <person name="Delledonne M."/>
            <person name="Ballottari M."/>
        </authorList>
    </citation>
    <scope>NUCLEOTIDE SEQUENCE</scope>
    <source>
        <strain evidence="5">211/11P</strain>
        <tissue evidence="5">Whole cell</tissue>
    </source>
</reference>
<dbReference type="HAMAP" id="MF_01139">
    <property type="entry name" value="ISPT"/>
    <property type="match status" value="1"/>
</dbReference>
<dbReference type="Gene3D" id="3.40.1180.10">
    <property type="entry name" value="Decaprenyl diphosphate synthase-like"/>
    <property type="match status" value="1"/>
</dbReference>
<protein>
    <recommendedName>
        <fullName evidence="3">Alkyl transferase</fullName>
        <ecNumber evidence="3">2.5.1.-</ecNumber>
    </recommendedName>
</protein>
<comment type="cofactor">
    <cofactor evidence="1">
        <name>Mg(2+)</name>
        <dbReference type="ChEBI" id="CHEBI:18420"/>
    </cofactor>
</comment>
<comment type="caution">
    <text evidence="5">The sequence shown here is derived from an EMBL/GenBank/DDBJ whole genome shotgun (WGS) entry which is preliminary data.</text>
</comment>
<evidence type="ECO:0000256" key="3">
    <source>
        <dbReference type="RuleBase" id="RU363018"/>
    </source>
</evidence>
<dbReference type="Proteomes" id="UP001055712">
    <property type="component" value="Unassembled WGS sequence"/>
</dbReference>
<dbReference type="PROSITE" id="PS01066">
    <property type="entry name" value="UPP_SYNTHASE"/>
    <property type="match status" value="1"/>
</dbReference>
<evidence type="ECO:0000313" key="5">
    <source>
        <dbReference type="EMBL" id="KAI3429671.1"/>
    </source>
</evidence>
<gene>
    <name evidence="5" type="ORF">D9Q98_005756</name>
</gene>
<dbReference type="SUPFAM" id="SSF64005">
    <property type="entry name" value="Undecaprenyl diphosphate synthase"/>
    <property type="match status" value="1"/>
</dbReference>
<proteinExistence type="inferred from homology"/>
<dbReference type="InterPro" id="IPR001441">
    <property type="entry name" value="UPP_synth-like"/>
</dbReference>
<evidence type="ECO:0000256" key="4">
    <source>
        <dbReference type="SAM" id="MobiDB-lite"/>
    </source>
</evidence>
<dbReference type="NCBIfam" id="TIGR00055">
    <property type="entry name" value="uppS"/>
    <property type="match status" value="1"/>
</dbReference>
<sequence>MPATASKNRWGHRATAAAAGGGGSNGSDGATTRLEVGSSSSRNGSAPGLGTQAGAESTPPPRELLPGHLAAIMDGNGRWAAARGLPPVFGYQAGIDALRTVIHCCLDWGVPCLTVYGFSMENWRRPALEVDALLALIERALAAEVASLAARGVRLRFIGELGMLPPSLQRQIRSAELATGDNSRLHLTVALSYSGRQDLTLAVQEIARLSATGELRPCDITPALIAQHLATQQLPTQMQQPDLVIRTSGERRLSNFLLWESAYSELYFSDVFWPDFGEGELAAALREYAARDRRYGGRPSSINSADSSDTSTG</sequence>
<dbReference type="InterPro" id="IPR036424">
    <property type="entry name" value="UPP_synth-like_sf"/>
</dbReference>
<keyword evidence="6" id="KW-1185">Reference proteome</keyword>
<organism evidence="5 6">
    <name type="scientific">Chlorella vulgaris</name>
    <name type="common">Green alga</name>
    <dbReference type="NCBI Taxonomy" id="3077"/>
    <lineage>
        <taxon>Eukaryota</taxon>
        <taxon>Viridiplantae</taxon>
        <taxon>Chlorophyta</taxon>
        <taxon>core chlorophytes</taxon>
        <taxon>Trebouxiophyceae</taxon>
        <taxon>Chlorellales</taxon>
        <taxon>Chlorellaceae</taxon>
        <taxon>Chlorella clade</taxon>
        <taxon>Chlorella</taxon>
    </lineage>
</organism>
<dbReference type="GO" id="GO:0045547">
    <property type="term" value="F:ditrans,polycis-polyprenyl diphosphate synthase [(2E,6E)-farnesyl diphosphate specific] activity"/>
    <property type="evidence" value="ECO:0007669"/>
    <property type="project" value="TreeGrafter"/>
</dbReference>
<dbReference type="InterPro" id="IPR018520">
    <property type="entry name" value="UPP_synth-like_CS"/>
</dbReference>
<dbReference type="Pfam" id="PF01255">
    <property type="entry name" value="Prenyltransf"/>
    <property type="match status" value="1"/>
</dbReference>
<dbReference type="FunFam" id="3.40.1180.10:FF:000001">
    <property type="entry name" value="(2E,6E)-farnesyl-diphosphate-specific ditrans,polycis-undecaprenyl-diphosphate synthase"/>
    <property type="match status" value="1"/>
</dbReference>
<reference evidence="5" key="1">
    <citation type="journal article" date="2019" name="Plant J.">
        <title>Chlorella vulgaris genome assembly and annotation reveals the molecular basis for metabolic acclimation to high light conditions.</title>
        <authorList>
            <person name="Cecchin M."/>
            <person name="Marcolungo L."/>
            <person name="Rossato M."/>
            <person name="Girolomoni L."/>
            <person name="Cosentino E."/>
            <person name="Cuine S."/>
            <person name="Li-Beisson Y."/>
            <person name="Delledonne M."/>
            <person name="Ballottari M."/>
        </authorList>
    </citation>
    <scope>NUCLEOTIDE SEQUENCE</scope>
    <source>
        <strain evidence="5">211/11P</strain>
    </source>
</reference>
<dbReference type="EC" id="2.5.1.-" evidence="3"/>
<dbReference type="CDD" id="cd00475">
    <property type="entry name" value="Cis_IPPS"/>
    <property type="match status" value="1"/>
</dbReference>
<feature type="region of interest" description="Disordered" evidence="4">
    <location>
        <begin position="1"/>
        <end position="66"/>
    </location>
</feature>
<dbReference type="OrthoDB" id="4173905at2759"/>
<comment type="similarity">
    <text evidence="3">Belongs to the UPP synthase family.</text>
</comment>
<evidence type="ECO:0000313" key="6">
    <source>
        <dbReference type="Proteomes" id="UP001055712"/>
    </source>
</evidence>
<dbReference type="PANTHER" id="PTHR10291">
    <property type="entry name" value="DEHYDRODOLICHYL DIPHOSPHATE SYNTHASE FAMILY MEMBER"/>
    <property type="match status" value="1"/>
</dbReference>
<name>A0A9D4TMG5_CHLVU</name>
<dbReference type="AlphaFoldDB" id="A0A9D4TMG5"/>
<evidence type="ECO:0000256" key="2">
    <source>
        <dbReference type="ARBA" id="ARBA00022679"/>
    </source>
</evidence>
<evidence type="ECO:0000256" key="1">
    <source>
        <dbReference type="ARBA" id="ARBA00001946"/>
    </source>
</evidence>
<accession>A0A9D4TMG5</accession>
<feature type="compositionally biased region" description="Low complexity" evidence="4">
    <location>
        <begin position="300"/>
        <end position="313"/>
    </location>
</feature>
<keyword evidence="2 3" id="KW-0808">Transferase</keyword>
<feature type="region of interest" description="Disordered" evidence="4">
    <location>
        <begin position="293"/>
        <end position="313"/>
    </location>
</feature>
<dbReference type="EMBL" id="SIDB01000008">
    <property type="protein sequence ID" value="KAI3429671.1"/>
    <property type="molecule type" value="Genomic_DNA"/>
</dbReference>
<dbReference type="GO" id="GO:0016094">
    <property type="term" value="P:polyprenol biosynthetic process"/>
    <property type="evidence" value="ECO:0007669"/>
    <property type="project" value="TreeGrafter"/>
</dbReference>